<evidence type="ECO:0000256" key="1">
    <source>
        <dbReference type="PROSITE-ProRule" id="PRU00103"/>
    </source>
</evidence>
<proteinExistence type="predicted"/>
<keyword evidence="3" id="KW-1185">Reference proteome</keyword>
<dbReference type="OrthoDB" id="340346at2759"/>
<sequence length="130" mass="14939">MMNYLYSSSIDSEEVEDPSLDEMSIDVSLGTVERLNKYVQSTLFLHRLYVVKDISESIRTVEYDTVVSDILPVLMQLAADAEPLIREPLMQELPKMAEHLMSSNGPDCYTHVRDTIFPILYKHLLDDVEK</sequence>
<protein>
    <submittedName>
        <fullName evidence="2">Uncharacterized protein</fullName>
    </submittedName>
</protein>
<accession>A0A0L0EYM7</accession>
<dbReference type="InterPro" id="IPR021133">
    <property type="entry name" value="HEAT_type_2"/>
</dbReference>
<dbReference type="Gene3D" id="1.25.10.10">
    <property type="entry name" value="Leucine-rich Repeat Variant"/>
    <property type="match status" value="1"/>
</dbReference>
<dbReference type="EMBL" id="KQ254740">
    <property type="protein sequence ID" value="KNC69494.1"/>
    <property type="molecule type" value="Genomic_DNA"/>
</dbReference>
<dbReference type="PROSITE" id="PS50077">
    <property type="entry name" value="HEAT_REPEAT"/>
    <property type="match status" value="1"/>
</dbReference>
<evidence type="ECO:0000313" key="3">
    <source>
        <dbReference type="Proteomes" id="UP000054560"/>
    </source>
</evidence>
<evidence type="ECO:0000313" key="2">
    <source>
        <dbReference type="EMBL" id="KNC69494.1"/>
    </source>
</evidence>
<organism evidence="2 3">
    <name type="scientific">Sphaeroforma arctica JP610</name>
    <dbReference type="NCBI Taxonomy" id="667725"/>
    <lineage>
        <taxon>Eukaryota</taxon>
        <taxon>Ichthyosporea</taxon>
        <taxon>Ichthyophonida</taxon>
        <taxon>Sphaeroforma</taxon>
    </lineage>
</organism>
<dbReference type="AlphaFoldDB" id="A0A0L0EYM7"/>
<feature type="non-terminal residue" evidence="2">
    <location>
        <position position="130"/>
    </location>
</feature>
<reference evidence="2 3" key="1">
    <citation type="submission" date="2011-02" db="EMBL/GenBank/DDBJ databases">
        <title>The Genome Sequence of Sphaeroforma arctica JP610.</title>
        <authorList>
            <consortium name="The Broad Institute Genome Sequencing Platform"/>
            <person name="Russ C."/>
            <person name="Cuomo C."/>
            <person name="Young S.K."/>
            <person name="Zeng Q."/>
            <person name="Gargeya S."/>
            <person name="Alvarado L."/>
            <person name="Berlin A."/>
            <person name="Chapman S.B."/>
            <person name="Chen Z."/>
            <person name="Freedman E."/>
            <person name="Gellesch M."/>
            <person name="Goldberg J."/>
            <person name="Griggs A."/>
            <person name="Gujja S."/>
            <person name="Heilman E."/>
            <person name="Heiman D."/>
            <person name="Howarth C."/>
            <person name="Mehta T."/>
            <person name="Neiman D."/>
            <person name="Pearson M."/>
            <person name="Roberts A."/>
            <person name="Saif S."/>
            <person name="Shea T."/>
            <person name="Shenoy N."/>
            <person name="Sisk P."/>
            <person name="Stolte C."/>
            <person name="Sykes S."/>
            <person name="White J."/>
            <person name="Yandava C."/>
            <person name="Burger G."/>
            <person name="Gray M.W."/>
            <person name="Holland P.W.H."/>
            <person name="King N."/>
            <person name="Lang F.B.F."/>
            <person name="Roger A.J."/>
            <person name="Ruiz-Trillo I."/>
            <person name="Haas B."/>
            <person name="Nusbaum C."/>
            <person name="Birren B."/>
        </authorList>
    </citation>
    <scope>NUCLEOTIDE SEQUENCE [LARGE SCALE GENOMIC DNA]</scope>
    <source>
        <strain evidence="2 3">JP610</strain>
    </source>
</reference>
<dbReference type="STRING" id="667725.A0A0L0EYM7"/>
<dbReference type="RefSeq" id="XP_014143396.1">
    <property type="nucleotide sequence ID" value="XM_014287921.1"/>
</dbReference>
<feature type="repeat" description="HEAT" evidence="1">
    <location>
        <begin position="70"/>
        <end position="104"/>
    </location>
</feature>
<dbReference type="Proteomes" id="UP000054560">
    <property type="component" value="Unassembled WGS sequence"/>
</dbReference>
<dbReference type="GeneID" id="25918498"/>
<dbReference type="InterPro" id="IPR011989">
    <property type="entry name" value="ARM-like"/>
</dbReference>
<name>A0A0L0EYM7_9EUKA</name>
<gene>
    <name evidence="2" type="ORF">SARC_17994</name>
</gene>